<protein>
    <recommendedName>
        <fullName evidence="1">Bacterial CdiA-CT RNAse A domain-containing protein</fullName>
    </recommendedName>
</protein>
<feature type="domain" description="Bacterial CdiA-CT RNAse A" evidence="1">
    <location>
        <begin position="201"/>
        <end position="319"/>
    </location>
</feature>
<dbReference type="AlphaFoldDB" id="A0AAE7R473"/>
<name>A0AAE7R473_9HYPH</name>
<dbReference type="RefSeq" id="WP_141680620.1">
    <property type="nucleotide sequence ID" value="NZ_CP049206.1"/>
</dbReference>
<keyword evidence="5" id="KW-1185">Reference proteome</keyword>
<dbReference type="EMBL" id="CP049206">
    <property type="protein sequence ID" value="QTG01036.1"/>
    <property type="molecule type" value="Genomic_DNA"/>
</dbReference>
<reference evidence="2 5" key="1">
    <citation type="journal article" date="2020" name="Science">
        <title>Unexpected conservation and global transmission of agrobacterial virulence plasmids.</title>
        <authorList>
            <person name="Weisberg A.J."/>
            <person name="Davis E.W. 2nd"/>
            <person name="Tabima J."/>
            <person name="Belcher M.S."/>
            <person name="Miller M."/>
            <person name="Kuo C.H."/>
            <person name="Loper J.E."/>
            <person name="Grunwald N.J."/>
            <person name="Putnam M.L."/>
            <person name="Chang J.H."/>
        </authorList>
    </citation>
    <scope>NUCLEOTIDE SEQUENCE [LARGE SCALE GENOMIC DNA]</scope>
    <source>
        <strain evidence="2 5">A19/93</strain>
    </source>
</reference>
<sequence>MATALEKPHIAKNIHPWLHLLNIICLPPRRHRMALQEQNAESSEEGLVIAISAVQLAAVLEGETVEQSGTVGNRVIGALRLLGCAAEGVTAGALLAAPEPTALTKIGGGALALHAADQCTTGGRQLWTGRDERSLTERTTSKLARNLGASPVTAENIGMAMDFMVPIGGAMFAGAVRAAAIRSGRISLMQHEAQAGSRLGGHTIAKHVGKDEAFLRQRIADTAAGRRPPPAISSFSNLRVAEEQISRALRVNQSRIAQWSKSAAPGTTIRPPLDFDAGQIIGHGVVRSSGDLLQMTRMRVLLKKETYNGMTHYILTAFPIP</sequence>
<evidence type="ECO:0000313" key="3">
    <source>
        <dbReference type="EMBL" id="QTG01036.1"/>
    </source>
</evidence>
<dbReference type="Proteomes" id="UP000663912">
    <property type="component" value="Chromosome 1"/>
</dbReference>
<evidence type="ECO:0000259" key="1">
    <source>
        <dbReference type="Pfam" id="PF18431"/>
    </source>
</evidence>
<proteinExistence type="predicted"/>
<dbReference type="KEGG" id="arui:G6M88_11835"/>
<evidence type="ECO:0000313" key="5">
    <source>
        <dbReference type="Proteomes" id="UP000822331"/>
    </source>
</evidence>
<evidence type="ECO:0000313" key="2">
    <source>
        <dbReference type="EMBL" id="NTF35937.1"/>
    </source>
</evidence>
<dbReference type="InterPro" id="IPR041436">
    <property type="entry name" value="RNAse_A_bac"/>
</dbReference>
<evidence type="ECO:0000313" key="4">
    <source>
        <dbReference type="Proteomes" id="UP000663912"/>
    </source>
</evidence>
<dbReference type="EMBL" id="JAAMCP010000002">
    <property type="protein sequence ID" value="NTF35937.1"/>
    <property type="molecule type" value="Genomic_DNA"/>
</dbReference>
<gene>
    <name evidence="2" type="ORF">G6L72_04300</name>
    <name evidence="3" type="ORF">G6M88_11835</name>
</gene>
<reference evidence="3" key="2">
    <citation type="submission" date="2020-02" db="EMBL/GenBank/DDBJ databases">
        <title>Unexpected conservation and global transmission of agrobacterial virulence plasmids.</title>
        <authorList>
            <person name="Weisberg A.J."/>
            <person name="Davis E.W. II"/>
            <person name="Tabima J.R."/>
            <person name="Belcher M.S."/>
            <person name="Miller M."/>
            <person name="Kuo C.-H."/>
            <person name="Loper J.E."/>
            <person name="Grunwald N.J."/>
            <person name="Putnam M.L."/>
            <person name="Chang J.H."/>
        </authorList>
    </citation>
    <scope>NUCLEOTIDE SEQUENCE</scope>
    <source>
        <strain evidence="3">W2/73</strain>
    </source>
</reference>
<organism evidence="3 4">
    <name type="scientific">Agrobacterium rubi</name>
    <dbReference type="NCBI Taxonomy" id="28099"/>
    <lineage>
        <taxon>Bacteria</taxon>
        <taxon>Pseudomonadati</taxon>
        <taxon>Pseudomonadota</taxon>
        <taxon>Alphaproteobacteria</taxon>
        <taxon>Hyphomicrobiales</taxon>
        <taxon>Rhizobiaceae</taxon>
        <taxon>Rhizobium/Agrobacterium group</taxon>
        <taxon>Agrobacterium</taxon>
    </lineage>
</organism>
<dbReference type="Proteomes" id="UP000822331">
    <property type="component" value="Unassembled WGS sequence"/>
</dbReference>
<accession>A0AAE7R473</accession>
<dbReference type="CDD" id="cd20684">
    <property type="entry name" value="CdiA-CT_Yk_RNaseA-like"/>
    <property type="match status" value="1"/>
</dbReference>
<dbReference type="Pfam" id="PF18431">
    <property type="entry name" value="RNAse_A_bac"/>
    <property type="match status" value="1"/>
</dbReference>